<proteinExistence type="predicted"/>
<dbReference type="OrthoDB" id="10582185at2759"/>
<comment type="caution">
    <text evidence="1">The sequence shown here is derived from an EMBL/GenBank/DDBJ whole genome shotgun (WGS) entry which is preliminary data.</text>
</comment>
<reference evidence="1 2" key="1">
    <citation type="submission" date="2018-11" db="EMBL/GenBank/DDBJ databases">
        <title>Genome sequence of Saitozyma podzolica DSM 27192.</title>
        <authorList>
            <person name="Aliyu H."/>
            <person name="Gorte O."/>
            <person name="Ochsenreither K."/>
        </authorList>
    </citation>
    <scope>NUCLEOTIDE SEQUENCE [LARGE SCALE GENOMIC DNA]</scope>
    <source>
        <strain evidence="1 2">DSM 27192</strain>
    </source>
</reference>
<dbReference type="AlphaFoldDB" id="A0A427YP16"/>
<accession>A0A427YP16</accession>
<sequence>MFAIPSHERDTDLSSPRLDPTEDIWMAISRPGSNLAEYETFAQPTFSQYKRQLLDGLIDGITIHRRPSATTLGSLKAAGILPSVATRHLQRYLKSSRNHNHNHNDDRGDHIASVPYSAFDAAPIPDQLFRIFGGFTAVPNEVFTSSVETH</sequence>
<keyword evidence="2" id="KW-1185">Reference proteome</keyword>
<protein>
    <submittedName>
        <fullName evidence="1">Uncharacterized protein</fullName>
    </submittedName>
</protein>
<evidence type="ECO:0000313" key="2">
    <source>
        <dbReference type="Proteomes" id="UP000279259"/>
    </source>
</evidence>
<organism evidence="1 2">
    <name type="scientific">Saitozyma podzolica</name>
    <dbReference type="NCBI Taxonomy" id="1890683"/>
    <lineage>
        <taxon>Eukaryota</taxon>
        <taxon>Fungi</taxon>
        <taxon>Dikarya</taxon>
        <taxon>Basidiomycota</taxon>
        <taxon>Agaricomycotina</taxon>
        <taxon>Tremellomycetes</taxon>
        <taxon>Tremellales</taxon>
        <taxon>Trimorphomycetaceae</taxon>
        <taxon>Saitozyma</taxon>
    </lineage>
</organism>
<dbReference type="Proteomes" id="UP000279259">
    <property type="component" value="Unassembled WGS sequence"/>
</dbReference>
<name>A0A427YP16_9TREE</name>
<gene>
    <name evidence="1" type="ORF">EHS25_008245</name>
</gene>
<dbReference type="EMBL" id="RSCD01000005">
    <property type="protein sequence ID" value="RSH92799.1"/>
    <property type="molecule type" value="Genomic_DNA"/>
</dbReference>
<evidence type="ECO:0000313" key="1">
    <source>
        <dbReference type="EMBL" id="RSH92799.1"/>
    </source>
</evidence>